<feature type="chain" id="PRO_5021478020" description="Carboxypeptidase-like regulatory domain-containing protein" evidence="1">
    <location>
        <begin position="23"/>
        <end position="141"/>
    </location>
</feature>
<dbReference type="Proteomes" id="UP000298337">
    <property type="component" value="Unassembled WGS sequence"/>
</dbReference>
<reference evidence="2 3" key="1">
    <citation type="submission" date="2019-04" db="EMBL/GenBank/DDBJ databases">
        <authorList>
            <person name="Feng G."/>
            <person name="Zhang J."/>
            <person name="Zhu H."/>
        </authorList>
    </citation>
    <scope>NUCLEOTIDE SEQUENCE [LARGE SCALE GENOMIC DNA]</scope>
    <source>
        <strain evidence="2 3">92R-1</strain>
    </source>
</reference>
<organism evidence="2 3">
    <name type="scientific">Hymenobacter fodinae</name>
    <dbReference type="NCBI Taxonomy" id="2510796"/>
    <lineage>
        <taxon>Bacteria</taxon>
        <taxon>Pseudomonadati</taxon>
        <taxon>Bacteroidota</taxon>
        <taxon>Cytophagia</taxon>
        <taxon>Cytophagales</taxon>
        <taxon>Hymenobacteraceae</taxon>
        <taxon>Hymenobacter</taxon>
    </lineage>
</organism>
<evidence type="ECO:0000313" key="3">
    <source>
        <dbReference type="Proteomes" id="UP000298337"/>
    </source>
</evidence>
<keyword evidence="3" id="KW-1185">Reference proteome</keyword>
<accession>A0A4Z0P8G0</accession>
<dbReference type="Pfam" id="PF13715">
    <property type="entry name" value="CarbopepD_reg_2"/>
    <property type="match status" value="1"/>
</dbReference>
<dbReference type="AlphaFoldDB" id="A0A4Z0P8G0"/>
<dbReference type="OrthoDB" id="883843at2"/>
<dbReference type="EMBL" id="SRLA01000002">
    <property type="protein sequence ID" value="TGE08652.1"/>
    <property type="molecule type" value="Genomic_DNA"/>
</dbReference>
<comment type="caution">
    <text evidence="2">The sequence shown here is derived from an EMBL/GenBank/DDBJ whole genome shotgun (WGS) entry which is preliminary data.</text>
</comment>
<sequence length="141" mass="15265">MKASVRIVLSLLAFLTAFSVQAQTTAGGMQEPIYPKETKAESLPIKVLTGTVFNDMGEPLAGANVTVVGDKNNTITTNSVGGYVLRTTAAQPVLRITYAGYKDLEQTVNPLHPTSFTLEAVANYKRDLKKRSKAAEKAYRN</sequence>
<dbReference type="InterPro" id="IPR008969">
    <property type="entry name" value="CarboxyPept-like_regulatory"/>
</dbReference>
<feature type="signal peptide" evidence="1">
    <location>
        <begin position="1"/>
        <end position="22"/>
    </location>
</feature>
<evidence type="ECO:0000313" key="2">
    <source>
        <dbReference type="EMBL" id="TGE08652.1"/>
    </source>
</evidence>
<proteinExistence type="predicted"/>
<dbReference type="RefSeq" id="WP_135434562.1">
    <property type="nucleotide sequence ID" value="NZ_SRLA01000002.1"/>
</dbReference>
<gene>
    <name evidence="2" type="ORF">EU556_13220</name>
</gene>
<dbReference type="Gene3D" id="2.60.40.1120">
    <property type="entry name" value="Carboxypeptidase-like, regulatory domain"/>
    <property type="match status" value="1"/>
</dbReference>
<evidence type="ECO:0000256" key="1">
    <source>
        <dbReference type="SAM" id="SignalP"/>
    </source>
</evidence>
<name>A0A4Z0P8G0_9BACT</name>
<evidence type="ECO:0008006" key="4">
    <source>
        <dbReference type="Google" id="ProtNLM"/>
    </source>
</evidence>
<keyword evidence="1" id="KW-0732">Signal</keyword>
<dbReference type="SUPFAM" id="SSF49464">
    <property type="entry name" value="Carboxypeptidase regulatory domain-like"/>
    <property type="match status" value="1"/>
</dbReference>
<protein>
    <recommendedName>
        <fullName evidence="4">Carboxypeptidase-like regulatory domain-containing protein</fullName>
    </recommendedName>
</protein>